<dbReference type="AlphaFoldDB" id="A0A5J9VTE6"/>
<evidence type="ECO:0000256" key="2">
    <source>
        <dbReference type="ARBA" id="ARBA00022946"/>
    </source>
</evidence>
<dbReference type="OrthoDB" id="185373at2759"/>
<feature type="region of interest" description="Disordered" evidence="4">
    <location>
        <begin position="18"/>
        <end position="86"/>
    </location>
</feature>
<evidence type="ECO:0000256" key="3">
    <source>
        <dbReference type="PROSITE-ProRule" id="PRU00708"/>
    </source>
</evidence>
<keyword evidence="1" id="KW-0677">Repeat</keyword>
<feature type="repeat" description="PPR" evidence="3">
    <location>
        <begin position="473"/>
        <end position="507"/>
    </location>
</feature>
<comment type="caution">
    <text evidence="5">The sequence shown here is derived from an EMBL/GenBank/DDBJ whole genome shotgun (WGS) entry which is preliminary data.</text>
</comment>
<keyword evidence="2" id="KW-0809">Transit peptide</keyword>
<feature type="repeat" description="PPR" evidence="3">
    <location>
        <begin position="292"/>
        <end position="326"/>
    </location>
</feature>
<organism evidence="5 6">
    <name type="scientific">Eragrostis curvula</name>
    <name type="common">weeping love grass</name>
    <dbReference type="NCBI Taxonomy" id="38414"/>
    <lineage>
        <taxon>Eukaryota</taxon>
        <taxon>Viridiplantae</taxon>
        <taxon>Streptophyta</taxon>
        <taxon>Embryophyta</taxon>
        <taxon>Tracheophyta</taxon>
        <taxon>Spermatophyta</taxon>
        <taxon>Magnoliopsida</taxon>
        <taxon>Liliopsida</taxon>
        <taxon>Poales</taxon>
        <taxon>Poaceae</taxon>
        <taxon>PACMAD clade</taxon>
        <taxon>Chloridoideae</taxon>
        <taxon>Eragrostideae</taxon>
        <taxon>Eragrostidinae</taxon>
        <taxon>Eragrostis</taxon>
    </lineage>
</organism>
<feature type="repeat" description="PPR" evidence="3">
    <location>
        <begin position="327"/>
        <end position="361"/>
    </location>
</feature>
<dbReference type="Gene3D" id="1.25.40.10">
    <property type="entry name" value="Tetratricopeptide repeat domain"/>
    <property type="match status" value="3"/>
</dbReference>
<dbReference type="Proteomes" id="UP000324897">
    <property type="component" value="Chromosome 4"/>
</dbReference>
<dbReference type="EMBL" id="RWGY01000007">
    <property type="protein sequence ID" value="TVU38886.1"/>
    <property type="molecule type" value="Genomic_DNA"/>
</dbReference>
<dbReference type="NCBIfam" id="TIGR00756">
    <property type="entry name" value="PPR"/>
    <property type="match status" value="7"/>
</dbReference>
<accession>A0A5J9VTE6</accession>
<reference evidence="5 6" key="1">
    <citation type="journal article" date="2019" name="Sci. Rep.">
        <title>A high-quality genome of Eragrostis curvula grass provides insights into Poaceae evolution and supports new strategies to enhance forage quality.</title>
        <authorList>
            <person name="Carballo J."/>
            <person name="Santos B.A.C.M."/>
            <person name="Zappacosta D."/>
            <person name="Garbus I."/>
            <person name="Selva J.P."/>
            <person name="Gallo C.A."/>
            <person name="Diaz A."/>
            <person name="Albertini E."/>
            <person name="Caccamo M."/>
            <person name="Echenique V."/>
        </authorList>
    </citation>
    <scope>NUCLEOTIDE SEQUENCE [LARGE SCALE GENOMIC DNA]</scope>
    <source>
        <strain evidence="6">cv. Victoria</strain>
        <tissue evidence="5">Leaf</tissue>
    </source>
</reference>
<evidence type="ECO:0000313" key="6">
    <source>
        <dbReference type="Proteomes" id="UP000324897"/>
    </source>
</evidence>
<dbReference type="Gramene" id="TVU38886">
    <property type="protein sequence ID" value="TVU38886"/>
    <property type="gene ID" value="EJB05_12281"/>
</dbReference>
<dbReference type="Pfam" id="PF13041">
    <property type="entry name" value="PPR_2"/>
    <property type="match status" value="3"/>
</dbReference>
<feature type="compositionally biased region" description="Low complexity" evidence="4">
    <location>
        <begin position="27"/>
        <end position="46"/>
    </location>
</feature>
<feature type="repeat" description="PPR" evidence="3">
    <location>
        <begin position="362"/>
        <end position="396"/>
    </location>
</feature>
<feature type="repeat" description="PPR" evidence="3">
    <location>
        <begin position="260"/>
        <end position="290"/>
    </location>
</feature>
<dbReference type="PROSITE" id="PS51375">
    <property type="entry name" value="PPR"/>
    <property type="match status" value="7"/>
</dbReference>
<protein>
    <recommendedName>
        <fullName evidence="7">Pentacotripeptide-repeat region of PRORP domain-containing protein</fullName>
    </recommendedName>
</protein>
<evidence type="ECO:0000256" key="1">
    <source>
        <dbReference type="ARBA" id="ARBA00022737"/>
    </source>
</evidence>
<gene>
    <name evidence="5" type="ORF">EJB05_12281</name>
</gene>
<dbReference type="SUPFAM" id="SSF48452">
    <property type="entry name" value="TPR-like"/>
    <property type="match status" value="1"/>
</dbReference>
<proteinExistence type="predicted"/>
<dbReference type="Pfam" id="PF12854">
    <property type="entry name" value="PPR_1"/>
    <property type="match status" value="1"/>
</dbReference>
<evidence type="ECO:0008006" key="7">
    <source>
        <dbReference type="Google" id="ProtNLM"/>
    </source>
</evidence>
<dbReference type="PANTHER" id="PTHR45613">
    <property type="entry name" value="PENTATRICOPEPTIDE REPEAT-CONTAINING PROTEIN"/>
    <property type="match status" value="1"/>
</dbReference>
<feature type="repeat" description="PPR" evidence="3">
    <location>
        <begin position="438"/>
        <end position="472"/>
    </location>
</feature>
<evidence type="ECO:0000313" key="5">
    <source>
        <dbReference type="EMBL" id="TVU38886.1"/>
    </source>
</evidence>
<keyword evidence="6" id="KW-1185">Reference proteome</keyword>
<feature type="repeat" description="PPR" evidence="3">
    <location>
        <begin position="397"/>
        <end position="431"/>
    </location>
</feature>
<feature type="non-terminal residue" evidence="5">
    <location>
        <position position="1"/>
    </location>
</feature>
<name>A0A5J9VTE6_9POAL</name>
<dbReference type="PANTHER" id="PTHR45613:SF9">
    <property type="entry name" value="MITOCHONDRIAL GROUP I INTRON SPLICING FACTOR CCM1"/>
    <property type="match status" value="1"/>
</dbReference>
<dbReference type="InterPro" id="IPR011990">
    <property type="entry name" value="TPR-like_helical_dom_sf"/>
</dbReference>
<sequence length="630" mass="69882">MLLRRAATAAAAANRSLYLTRARVPRRAGAAGRGHATASTSTSSSPPRRRGNRRAPPASAEDITATAAPRPFPDYHPPRPDSPADDDLARRLAAAVLASPDPVSLPPLPFLSHLRPIHLLLALPLLASHPHLARLLLPLLLLFPSRPKQHPHPHLLRCFAVAAHLAAVRDAGAARAILVRAVRFPSPHRHFVEHFISTYKAFSSNPASFDILLQCLPSAPLLRRLRQYGISPSPEACNPVLSRLPLDEAIELFQELPDKNVCSYNILLKALCSAGRLKDALQLFDEMALPPDVVTYGILIHGYCALDDLDNAVKLLDEMVARGVEPNATVYTSVIALLCEKGRVSDSLRVVEDMVQRKVTLDEAVYTTVLSGFCSKGDLAAARRWFDEMQKKGLATDRVTYTTMISGLCQAGELNEAERVFQGMLARRLDVDEDVAPNENTYNILIKGHCKARNMKEALYFHSEMIEKGFRLAATSYNALVRLLNKKKKFVEARKLFDEMRKEGLTADPDVYNFYIDLNFNEDNLESTLALCDELVESSVVTSKADLDQHNCVQCEHKIQIHPLLAMLSLQLRQHGVLPENVKAKWRWNAHRIVGAICMEKKVLAFITYLKSKVVVRLRMTMALAAAAAL</sequence>
<evidence type="ECO:0000256" key="4">
    <source>
        <dbReference type="SAM" id="MobiDB-lite"/>
    </source>
</evidence>
<dbReference type="InterPro" id="IPR002885">
    <property type="entry name" value="PPR_rpt"/>
</dbReference>